<proteinExistence type="predicted"/>
<dbReference type="Pfam" id="PF00072">
    <property type="entry name" value="Response_reg"/>
    <property type="match status" value="1"/>
</dbReference>
<dbReference type="InterPro" id="IPR046947">
    <property type="entry name" value="LytR-like"/>
</dbReference>
<dbReference type="PANTHER" id="PTHR37299">
    <property type="entry name" value="TRANSCRIPTIONAL REGULATOR-RELATED"/>
    <property type="match status" value="1"/>
</dbReference>
<dbReference type="Proteomes" id="UP000283295">
    <property type="component" value="Unassembled WGS sequence"/>
</dbReference>
<evidence type="ECO:0000259" key="5">
    <source>
        <dbReference type="PROSITE" id="PS50930"/>
    </source>
</evidence>
<keyword evidence="3" id="KW-0597">Phosphoprotein</keyword>
<evidence type="ECO:0000313" key="8">
    <source>
        <dbReference type="Proteomes" id="UP000283295"/>
    </source>
</evidence>
<comment type="caution">
    <text evidence="6">The sequence shown here is derived from an EMBL/GenBank/DDBJ whole genome shotgun (WGS) entry which is preliminary data.</text>
</comment>
<dbReference type="SUPFAM" id="SSF52172">
    <property type="entry name" value="CheY-like"/>
    <property type="match status" value="1"/>
</dbReference>
<dbReference type="Gene3D" id="2.40.50.1020">
    <property type="entry name" value="LytTr DNA-binding domain"/>
    <property type="match status" value="1"/>
</dbReference>
<dbReference type="AlphaFoldDB" id="A0A3R6A0Y4"/>
<organism evidence="6 8">
    <name type="scientific">Coprococcus eutactus</name>
    <dbReference type="NCBI Taxonomy" id="33043"/>
    <lineage>
        <taxon>Bacteria</taxon>
        <taxon>Bacillati</taxon>
        <taxon>Bacillota</taxon>
        <taxon>Clostridia</taxon>
        <taxon>Lachnospirales</taxon>
        <taxon>Lachnospiraceae</taxon>
        <taxon>Coprococcus</taxon>
    </lineage>
</organism>
<dbReference type="SMART" id="SM00448">
    <property type="entry name" value="REC"/>
    <property type="match status" value="1"/>
</dbReference>
<keyword evidence="6" id="KW-0238">DNA-binding</keyword>
<dbReference type="PANTHER" id="PTHR37299:SF1">
    <property type="entry name" value="STAGE 0 SPORULATION PROTEIN A HOMOLOG"/>
    <property type="match status" value="1"/>
</dbReference>
<evidence type="ECO:0000256" key="2">
    <source>
        <dbReference type="ARBA" id="ARBA00024867"/>
    </source>
</evidence>
<evidence type="ECO:0000313" key="6">
    <source>
        <dbReference type="EMBL" id="RGS43176.1"/>
    </source>
</evidence>
<accession>A0A3R6A0Y4</accession>
<name>A0A3R6A0Y4_9FIRM</name>
<protein>
    <recommendedName>
        <fullName evidence="1">Stage 0 sporulation protein A homolog</fullName>
    </recommendedName>
</protein>
<evidence type="ECO:0000256" key="3">
    <source>
        <dbReference type="PROSITE-ProRule" id="PRU00169"/>
    </source>
</evidence>
<gene>
    <name evidence="6" type="ORF">DWX94_05475</name>
    <name evidence="7" type="ORF">DWX94_05630</name>
</gene>
<dbReference type="InterPro" id="IPR007492">
    <property type="entry name" value="LytTR_DNA-bd_dom"/>
</dbReference>
<comment type="function">
    <text evidence="2">May play the central regulatory role in sporulation. It may be an element of the effector pathway responsible for the activation of sporulation genes in response to nutritional stress. Spo0A may act in concert with spo0H (a sigma factor) to control the expression of some genes that are critical to the sporulation process.</text>
</comment>
<evidence type="ECO:0000259" key="4">
    <source>
        <dbReference type="PROSITE" id="PS50110"/>
    </source>
</evidence>
<sequence>MDQRSKLNIAVCDDDIFVTEQLSEWIKEYFVFNHLEEPNIYEFDNGEDLIKSEVKYDFVFLDIVIPGMNGINIGRRLLAQNEECLIYIITAYDSYLDAAMSLRVFRYISKPLDKSRIYRNIQDGLKIYTTSNTKILIETKNENIILRAPEIIYLEAQGHTLFVNTSEGKYISVRKMDYWEKTLDTRGFFRTHRSFIVNMEHVVRFDHSLVYLDTGVAAYLTKRNYQNFKHAFMMYLEGART</sequence>
<evidence type="ECO:0000313" key="7">
    <source>
        <dbReference type="EMBL" id="RGS43199.1"/>
    </source>
</evidence>
<feature type="modified residue" description="4-aspartylphosphate" evidence="3">
    <location>
        <position position="62"/>
    </location>
</feature>
<dbReference type="SMART" id="SM00850">
    <property type="entry name" value="LytTR"/>
    <property type="match status" value="1"/>
</dbReference>
<reference evidence="6 8" key="1">
    <citation type="submission" date="2018-08" db="EMBL/GenBank/DDBJ databases">
        <title>A genome reference for cultivated species of the human gut microbiota.</title>
        <authorList>
            <person name="Zou Y."/>
            <person name="Xue W."/>
            <person name="Luo G."/>
        </authorList>
    </citation>
    <scope>NUCLEOTIDE SEQUENCE [LARGE SCALE GENOMIC DNA]</scope>
    <source>
        <strain evidence="6 8">AF22-21</strain>
    </source>
</reference>
<dbReference type="OrthoDB" id="9774865at2"/>
<evidence type="ECO:0000256" key="1">
    <source>
        <dbReference type="ARBA" id="ARBA00018672"/>
    </source>
</evidence>
<feature type="domain" description="Response regulatory" evidence="4">
    <location>
        <begin position="8"/>
        <end position="125"/>
    </location>
</feature>
<dbReference type="Gene3D" id="3.40.50.2300">
    <property type="match status" value="1"/>
</dbReference>
<dbReference type="EMBL" id="QRVK01000009">
    <property type="protein sequence ID" value="RGS43199.1"/>
    <property type="molecule type" value="Genomic_DNA"/>
</dbReference>
<feature type="domain" description="HTH LytTR-type" evidence="5">
    <location>
        <begin position="135"/>
        <end position="234"/>
    </location>
</feature>
<dbReference type="InterPro" id="IPR011006">
    <property type="entry name" value="CheY-like_superfamily"/>
</dbReference>
<dbReference type="EMBL" id="QRVK01000009">
    <property type="protein sequence ID" value="RGS43176.1"/>
    <property type="molecule type" value="Genomic_DNA"/>
</dbReference>
<dbReference type="GO" id="GO:0003677">
    <property type="term" value="F:DNA binding"/>
    <property type="evidence" value="ECO:0007669"/>
    <property type="project" value="UniProtKB-KW"/>
</dbReference>
<dbReference type="InterPro" id="IPR001789">
    <property type="entry name" value="Sig_transdc_resp-reg_receiver"/>
</dbReference>
<dbReference type="Pfam" id="PF04397">
    <property type="entry name" value="LytTR"/>
    <property type="match status" value="1"/>
</dbReference>
<dbReference type="PROSITE" id="PS50110">
    <property type="entry name" value="RESPONSE_REGULATORY"/>
    <property type="match status" value="1"/>
</dbReference>
<dbReference type="PROSITE" id="PS50930">
    <property type="entry name" value="HTH_LYTTR"/>
    <property type="match status" value="1"/>
</dbReference>
<dbReference type="GO" id="GO:0000156">
    <property type="term" value="F:phosphorelay response regulator activity"/>
    <property type="evidence" value="ECO:0007669"/>
    <property type="project" value="InterPro"/>
</dbReference>